<evidence type="ECO:0000256" key="3">
    <source>
        <dbReference type="ARBA" id="ARBA00023002"/>
    </source>
</evidence>
<dbReference type="GO" id="GO:0008726">
    <property type="term" value="F:alkanesulfonate monooxygenase activity"/>
    <property type="evidence" value="ECO:0007669"/>
    <property type="project" value="TreeGrafter"/>
</dbReference>
<sequence>MAEQLAVGAWLSPGWSTEDVLAVAGEVEQAGYDSVWAADHFMMNSGTEAVAEPALNECFSVLAALAAAVPRVRLGSLVAGMTYRHPAVLANMAATIDNVSGGRLVLGVGAGWQLNEHAAYGIRLGTVRERIDRFEEGLKVIRGLLTEPRTTVEGEYYQVTDAPRTPVVRPRVPILIGASGERRMLGLVAEHADEWNCWSDPEVFAQKSAILDQHCERLGRDPRSIRRTTQAVLTFGEVDSQAGRFTFGGSVAQIVDTIGRWREAGLDELIIPTFGSPAEARETYSLLQKEVLPQVR</sequence>
<keyword evidence="4" id="KW-0503">Monooxygenase</keyword>
<keyword evidence="7" id="KW-1185">Reference proteome</keyword>
<dbReference type="PANTHER" id="PTHR42847:SF4">
    <property type="entry name" value="ALKANESULFONATE MONOOXYGENASE-RELATED"/>
    <property type="match status" value="1"/>
</dbReference>
<proteinExistence type="predicted"/>
<dbReference type="OrthoDB" id="143323at2"/>
<dbReference type="AlphaFoldDB" id="A0A1H8PRG1"/>
<evidence type="ECO:0000256" key="1">
    <source>
        <dbReference type="ARBA" id="ARBA00022630"/>
    </source>
</evidence>
<gene>
    <name evidence="6" type="ORF">SAMN04489732_10144</name>
</gene>
<name>A0A1H8PRG1_9PSEU</name>
<dbReference type="RefSeq" id="WP_091610743.1">
    <property type="nucleotide sequence ID" value="NZ_FOEF01000001.1"/>
</dbReference>
<keyword evidence="3" id="KW-0560">Oxidoreductase</keyword>
<dbReference type="PANTHER" id="PTHR42847">
    <property type="entry name" value="ALKANESULFONATE MONOOXYGENASE"/>
    <property type="match status" value="1"/>
</dbReference>
<dbReference type="NCBIfam" id="TIGR03560">
    <property type="entry name" value="F420_Rv1855c"/>
    <property type="match status" value="1"/>
</dbReference>
<evidence type="ECO:0000313" key="7">
    <source>
        <dbReference type="Proteomes" id="UP000198582"/>
    </source>
</evidence>
<dbReference type="STRING" id="394193.SAMN04489732_10144"/>
<evidence type="ECO:0000256" key="2">
    <source>
        <dbReference type="ARBA" id="ARBA00022643"/>
    </source>
</evidence>
<evidence type="ECO:0000313" key="6">
    <source>
        <dbReference type="EMBL" id="SEO44599.1"/>
    </source>
</evidence>
<dbReference type="InterPro" id="IPR036661">
    <property type="entry name" value="Luciferase-like_sf"/>
</dbReference>
<dbReference type="EMBL" id="FOEF01000001">
    <property type="protein sequence ID" value="SEO44599.1"/>
    <property type="molecule type" value="Genomic_DNA"/>
</dbReference>
<evidence type="ECO:0000256" key="4">
    <source>
        <dbReference type="ARBA" id="ARBA00023033"/>
    </source>
</evidence>
<dbReference type="Proteomes" id="UP000198582">
    <property type="component" value="Unassembled WGS sequence"/>
</dbReference>
<evidence type="ECO:0000259" key="5">
    <source>
        <dbReference type="Pfam" id="PF00296"/>
    </source>
</evidence>
<dbReference type="InterPro" id="IPR050172">
    <property type="entry name" value="SsuD_RutA_monooxygenase"/>
</dbReference>
<dbReference type="Gene3D" id="3.20.20.30">
    <property type="entry name" value="Luciferase-like domain"/>
    <property type="match status" value="1"/>
</dbReference>
<organism evidence="6 7">
    <name type="scientific">Amycolatopsis saalfeldensis</name>
    <dbReference type="NCBI Taxonomy" id="394193"/>
    <lineage>
        <taxon>Bacteria</taxon>
        <taxon>Bacillati</taxon>
        <taxon>Actinomycetota</taxon>
        <taxon>Actinomycetes</taxon>
        <taxon>Pseudonocardiales</taxon>
        <taxon>Pseudonocardiaceae</taxon>
        <taxon>Amycolatopsis</taxon>
    </lineage>
</organism>
<reference evidence="7" key="1">
    <citation type="submission" date="2016-10" db="EMBL/GenBank/DDBJ databases">
        <authorList>
            <person name="Varghese N."/>
            <person name="Submissions S."/>
        </authorList>
    </citation>
    <scope>NUCLEOTIDE SEQUENCE [LARGE SCALE GENOMIC DNA]</scope>
    <source>
        <strain evidence="7">DSM 44993</strain>
    </source>
</reference>
<keyword evidence="1" id="KW-0285">Flavoprotein</keyword>
<dbReference type="GO" id="GO:0046306">
    <property type="term" value="P:alkanesulfonate catabolic process"/>
    <property type="evidence" value="ECO:0007669"/>
    <property type="project" value="TreeGrafter"/>
</dbReference>
<accession>A0A1H8PRG1</accession>
<dbReference type="InterPro" id="IPR019952">
    <property type="entry name" value="F420_OxRdatse_Rv1855c_pred"/>
</dbReference>
<feature type="domain" description="Luciferase-like" evidence="5">
    <location>
        <begin position="10"/>
        <end position="242"/>
    </location>
</feature>
<protein>
    <submittedName>
        <fullName evidence="6">Probable F420-dependent oxidoreductase, Rv1855c family</fullName>
    </submittedName>
</protein>
<dbReference type="Pfam" id="PF00296">
    <property type="entry name" value="Bac_luciferase"/>
    <property type="match status" value="1"/>
</dbReference>
<dbReference type="SUPFAM" id="SSF51679">
    <property type="entry name" value="Bacterial luciferase-like"/>
    <property type="match status" value="1"/>
</dbReference>
<keyword evidence="2" id="KW-0288">FMN</keyword>
<dbReference type="InterPro" id="IPR011251">
    <property type="entry name" value="Luciferase-like_dom"/>
</dbReference>